<dbReference type="Pfam" id="PF11720">
    <property type="entry name" value="Inhibitor_I78"/>
    <property type="match status" value="1"/>
</dbReference>
<dbReference type="EMBL" id="WTYW01000001">
    <property type="protein sequence ID" value="MXO85183.1"/>
    <property type="molecule type" value="Genomic_DNA"/>
</dbReference>
<keyword evidence="3" id="KW-1185">Reference proteome</keyword>
<dbReference type="Gene3D" id="3.30.10.10">
    <property type="entry name" value="Trypsin Inhibitor V, subunit A"/>
    <property type="match status" value="1"/>
</dbReference>
<evidence type="ECO:0000313" key="2">
    <source>
        <dbReference type="EMBL" id="MXO85183.1"/>
    </source>
</evidence>
<dbReference type="PROSITE" id="PS51257">
    <property type="entry name" value="PROKAR_LIPOPROTEIN"/>
    <property type="match status" value="1"/>
</dbReference>
<evidence type="ECO:0000313" key="3">
    <source>
        <dbReference type="Proteomes" id="UP000433104"/>
    </source>
</evidence>
<comment type="caution">
    <text evidence="2">The sequence shown here is derived from an EMBL/GenBank/DDBJ whole genome shotgun (WGS) entry which is preliminary data.</text>
</comment>
<feature type="chain" id="PRO_5032835800" description="Peptidase inhibitor I78 family protein" evidence="1">
    <location>
        <begin position="23"/>
        <end position="127"/>
    </location>
</feature>
<evidence type="ECO:0008006" key="4">
    <source>
        <dbReference type="Google" id="ProtNLM"/>
    </source>
</evidence>
<dbReference type="AlphaFoldDB" id="A0A844ZD96"/>
<accession>A0A844ZD96</accession>
<reference evidence="2 3" key="1">
    <citation type="submission" date="2019-12" db="EMBL/GenBank/DDBJ databases">
        <title>Genomic-based taxomic classification of the family Erythrobacteraceae.</title>
        <authorList>
            <person name="Xu L."/>
        </authorList>
    </citation>
    <scope>NUCLEOTIDE SEQUENCE [LARGE SCALE GENOMIC DNA]</scope>
    <source>
        <strain evidence="2 3">MCCC 1A09962</strain>
    </source>
</reference>
<dbReference type="RefSeq" id="WP_160681605.1">
    <property type="nucleotide sequence ID" value="NZ_WTYW01000001.1"/>
</dbReference>
<dbReference type="OrthoDB" id="8724542at2"/>
<feature type="signal peptide" evidence="1">
    <location>
        <begin position="1"/>
        <end position="22"/>
    </location>
</feature>
<dbReference type="InterPro" id="IPR021719">
    <property type="entry name" value="Prot_inh_I78"/>
</dbReference>
<dbReference type="Proteomes" id="UP000433104">
    <property type="component" value="Unassembled WGS sequence"/>
</dbReference>
<name>A0A844ZD96_9SPHN</name>
<organism evidence="2 3">
    <name type="scientific">Parapontixanthobacter aurantiacus</name>
    <dbReference type="NCBI Taxonomy" id="1463599"/>
    <lineage>
        <taxon>Bacteria</taxon>
        <taxon>Pseudomonadati</taxon>
        <taxon>Pseudomonadota</taxon>
        <taxon>Alphaproteobacteria</taxon>
        <taxon>Sphingomonadales</taxon>
        <taxon>Erythrobacteraceae</taxon>
        <taxon>Parapontixanthobacter</taxon>
    </lineage>
</organism>
<protein>
    <recommendedName>
        <fullName evidence="4">Peptidase inhibitor I78 family protein</fullName>
    </recommendedName>
</protein>
<gene>
    <name evidence="2" type="ORF">GRI38_03990</name>
</gene>
<evidence type="ECO:0000256" key="1">
    <source>
        <dbReference type="SAM" id="SignalP"/>
    </source>
</evidence>
<keyword evidence="1" id="KW-0732">Signal</keyword>
<proteinExistence type="predicted"/>
<sequence length="127" mass="13588">MRFAFAPALAAVAVLLAGCSESTPVDDDGETVAQPSEVNIPEFEYSREPNREPIGVTDEAGCNAGLARPFVGQEATSETRGELLSAVAPLVTVRWISPDETENDEVNPRRLTISLDEEGVIQTVRCG</sequence>